<comment type="similarity">
    <text evidence="2">Belongs to the HIR3 family.</text>
</comment>
<comment type="caution">
    <text evidence="5">The sequence shown here is derived from an EMBL/GenBank/DDBJ whole genome shotgun (WGS) entry which is preliminary data.</text>
</comment>
<organism evidence="5 6">
    <name type="scientific">Candida maltosa (strain Xu316)</name>
    <name type="common">Yeast</name>
    <dbReference type="NCBI Taxonomy" id="1245528"/>
    <lineage>
        <taxon>Eukaryota</taxon>
        <taxon>Fungi</taxon>
        <taxon>Dikarya</taxon>
        <taxon>Ascomycota</taxon>
        <taxon>Saccharomycotina</taxon>
        <taxon>Pichiomycetes</taxon>
        <taxon>Debaryomycetaceae</taxon>
        <taxon>Candida/Lodderomyces clade</taxon>
        <taxon>Candida</taxon>
    </lineage>
</organism>
<sequence>QMSSFVPLNFLDDTASKKDLEEEHTRELQVEQAYKLFQDALKYQKLKQYDTAFKVYDELFRLTIISNHYFEEVDFIRGLQNGSQNTVPDELTLMSPNVKSLRYLIFRNRGFLYLEMLKNNTTDSTETKIKDLFYPLLDDFCIALLYNEADEVLLEALYDIFTYIGADKLLRFTLEYYLTSSDESDDLAGLIPPNKGTVLKYNNLLKALSSGKSSQKDLKHLHFLEPIKEDILAQQRKINAINIRTITCSSMKWSGLLDAVNHHLKEMQDENKIEDIYRPRIKAIEPYILAEDPIDRVLVKFVKKEHHTVVEIPVEPEVVNPEPGPVNEVKKQEEENRIHRTSKRLLKVESEIPEVKLEVSHFVNMNIFREKLRLIVPQLDFLDVSSQYVNKSESSAQYLTDFSDLLANWNESTTANFLSFDGDKSGDDNSRLLDLLSSYGSNEENIDENVPVLSEIDIELPEVSYFEFKTFIIKHLISKIMSTKWEGKLYSKFTEWVVQFENYLYKKVDVETAVGVLEVLIDESISLELNIKDYIETKFNKAVVNGMCQDLLRLNDKIKRWVSFVQDLPINDDKDLLFRFHWCQIIKEKSQTESWSENYSLRQKFENLLNIVDRKISYPNYANFIELSKDSIGNQLTMISVLAIFWKILNTKSKDDNTDAIELLESILIDKSKNDNPAIESIKKFLTQSSIDMRLNLWNILLSFYISGKLGSKLALGFQECVNFLNEYLVGDYALLSEPERIPSLSKVLGFYGNCVSMMVKQLSESNWILEETISLESLTKFFEIFLLFEINEEAAYLSSLATSIKVKSVKSYHLLTNTLLKSIVLIVACIKKHKSADALHNSIKLFHIQLGLIGVCDDADGAFLEICQEYLKDLPNSDNDICQIIKCKYHYTISLEGFTPLDHDTERIEELNKSDCEELTQFVIPLCFSKGNTINNVPKHDIKMLIDEIYEVVGDPDFESNDALSRNKASLQSFLDSTKLTTRLFKDAFHGLIDFEVEKIDSKMINNGLYYIEGLLIFSGYKSRKKNMQSRAVEVENAITLFENDLIYGSNRFESWFLLGQAYGYLVEDDLIWTSDKLTGADRKIATANLQRKSLICYLMAINKTLDESIRGSIKEIIGNLMSSFAKEMFSAVFEPMNMHALKVQAHPRFVNRTIGGATFESVSTQPATSKEVCMKIIQQSLHIAIKSKSRDWSDYYYLAKVQRKMGKPAVLVMDTMVKACEHAFKYRQADNIVEPHYALVSLAYKYVKDSKLPGTEAVKYLVNDPLVHLDIAGETDFRKVIIKALKKVDGSDTKKWQHKSKYRMAVILREQFGDVKGATELMSTFISLKATSKTLVSIWKPEPERPGKHFLYTYQYIYFYIELLKEADDLNSLVTMLPKLRRSNSVMINLPVVWEFLCSSICKIIREALGITNTFEFTENLINTLSYQVFSVNVKSMLKKMEGQPMAEDLKPHLCFLYAINDMKKANNGYGPTSFIDDTLVATYFHIYLYYNKDSSSMEIVTTDSPGAKKKIAKRDIFPLTNDLMKVYKTQLDELLKKDLYNDFVVAEKWKRKVGSMTQEELQAHLQKEEEQKRIQEEKSKQQSVDEPKIKEEKDGEVKLDGESKPASRYEIIVLEDDDDSSSSNDTNEPSLKKQKT</sequence>
<dbReference type="OrthoDB" id="77564at2759"/>
<proteinExistence type="inferred from homology"/>
<dbReference type="PANTHER" id="PTHR15502">
    <property type="entry name" value="CALCINEURIN-BINDING PROTEIN CABIN 1-RELATED"/>
    <property type="match status" value="1"/>
</dbReference>
<evidence type="ECO:0000256" key="2">
    <source>
        <dbReference type="ARBA" id="ARBA00007335"/>
    </source>
</evidence>
<protein>
    <recommendedName>
        <fullName evidence="7">Histone transcription regulator 3</fullName>
    </recommendedName>
</protein>
<evidence type="ECO:0008006" key="7">
    <source>
        <dbReference type="Google" id="ProtNLM"/>
    </source>
</evidence>
<dbReference type="Proteomes" id="UP000011777">
    <property type="component" value="Unassembled WGS sequence"/>
</dbReference>
<evidence type="ECO:0000313" key="6">
    <source>
        <dbReference type="Proteomes" id="UP000011777"/>
    </source>
</evidence>
<feature type="compositionally biased region" description="Basic and acidic residues" evidence="4">
    <location>
        <begin position="1565"/>
        <end position="1610"/>
    </location>
</feature>
<dbReference type="STRING" id="1245528.M3K1B2"/>
<dbReference type="OMA" id="WETWYRL"/>
<gene>
    <name evidence="5" type="ORF">G210_0268</name>
</gene>
<name>M3K1B2_CANMX</name>
<evidence type="ECO:0000256" key="4">
    <source>
        <dbReference type="SAM" id="MobiDB-lite"/>
    </source>
</evidence>
<dbReference type="GO" id="GO:0000417">
    <property type="term" value="C:HIR complex"/>
    <property type="evidence" value="ECO:0007669"/>
    <property type="project" value="TreeGrafter"/>
</dbReference>
<keyword evidence="6" id="KW-1185">Reference proteome</keyword>
<evidence type="ECO:0000256" key="3">
    <source>
        <dbReference type="ARBA" id="ARBA00023242"/>
    </source>
</evidence>
<feature type="region of interest" description="Disordered" evidence="4">
    <location>
        <begin position="1565"/>
        <end position="1639"/>
    </location>
</feature>
<comment type="subcellular location">
    <subcellularLocation>
        <location evidence="1">Nucleus</location>
    </subcellularLocation>
</comment>
<dbReference type="EMBL" id="AOGT01000839">
    <property type="protein sequence ID" value="EMG49060.1"/>
    <property type="molecule type" value="Genomic_DNA"/>
</dbReference>
<dbReference type="eggNOG" id="ENOG502QQX4">
    <property type="taxonomic scope" value="Eukaryota"/>
</dbReference>
<evidence type="ECO:0000256" key="1">
    <source>
        <dbReference type="ARBA" id="ARBA00004123"/>
    </source>
</evidence>
<dbReference type="GO" id="GO:0006325">
    <property type="term" value="P:chromatin organization"/>
    <property type="evidence" value="ECO:0007669"/>
    <property type="project" value="InterPro"/>
</dbReference>
<dbReference type="InterPro" id="IPR033053">
    <property type="entry name" value="Hir3/CABIN1"/>
</dbReference>
<dbReference type="HOGENOM" id="CLU_001316_0_0_1"/>
<feature type="non-terminal residue" evidence="5">
    <location>
        <position position="1"/>
    </location>
</feature>
<dbReference type="PANTHER" id="PTHR15502:SF7">
    <property type="entry name" value="CALCINEURIN-BINDING PROTEIN CABIN-1"/>
    <property type="match status" value="1"/>
</dbReference>
<reference evidence="5 6" key="1">
    <citation type="submission" date="2013-02" db="EMBL/GenBank/DDBJ databases">
        <title>Genome sequence of Candida maltosa Xu316, a potential industrial strain for xylitol and ethanol production.</title>
        <authorList>
            <person name="Yu J."/>
            <person name="Wang Q."/>
            <person name="Geng X."/>
            <person name="Bao W."/>
            <person name="He P."/>
            <person name="Cai J."/>
        </authorList>
    </citation>
    <scope>NUCLEOTIDE SEQUENCE [LARGE SCALE GENOMIC DNA]</scope>
    <source>
        <strain evidence="6">Xu316</strain>
    </source>
</reference>
<dbReference type="GO" id="GO:0005634">
    <property type="term" value="C:nucleus"/>
    <property type="evidence" value="ECO:0007669"/>
    <property type="project" value="UniProtKB-SubCell"/>
</dbReference>
<dbReference type="GO" id="GO:0031491">
    <property type="term" value="F:nucleosome binding"/>
    <property type="evidence" value="ECO:0007669"/>
    <property type="project" value="TreeGrafter"/>
</dbReference>
<evidence type="ECO:0000313" key="5">
    <source>
        <dbReference type="EMBL" id="EMG49060.1"/>
    </source>
</evidence>
<keyword evidence="3" id="KW-0539">Nucleus</keyword>
<accession>M3K1B2</accession>